<keyword evidence="1" id="KW-1133">Transmembrane helix</keyword>
<feature type="transmembrane region" description="Helical" evidence="1">
    <location>
        <begin position="74"/>
        <end position="94"/>
    </location>
</feature>
<proteinExistence type="predicted"/>
<feature type="transmembrane region" description="Helical" evidence="1">
    <location>
        <begin position="126"/>
        <end position="146"/>
    </location>
</feature>
<feature type="transmembrane region" description="Helical" evidence="1">
    <location>
        <begin position="12"/>
        <end position="32"/>
    </location>
</feature>
<dbReference type="GeneID" id="113513320"/>
<reference evidence="3" key="1">
    <citation type="submission" date="2025-08" db="UniProtKB">
        <authorList>
            <consortium name="RefSeq"/>
        </authorList>
    </citation>
    <scope>IDENTIFICATION</scope>
    <source>
        <tissue evidence="3">Whole larvae</tissue>
    </source>
</reference>
<evidence type="ECO:0000313" key="3">
    <source>
        <dbReference type="RefSeq" id="XP_026753114.2"/>
    </source>
</evidence>
<keyword evidence="1" id="KW-0472">Membrane</keyword>
<keyword evidence="1" id="KW-0812">Transmembrane</keyword>
<keyword evidence="2" id="KW-1185">Reference proteome</keyword>
<evidence type="ECO:0000256" key="1">
    <source>
        <dbReference type="SAM" id="Phobius"/>
    </source>
</evidence>
<dbReference type="InParanoid" id="A0A6J1WGI8"/>
<dbReference type="AlphaFoldDB" id="A0A6J1WGI8"/>
<gene>
    <name evidence="3" type="primary">LOC113513320</name>
</gene>
<dbReference type="KEGG" id="gmw:113513320"/>
<protein>
    <submittedName>
        <fullName evidence="3">Uncharacterized protein LOC113513320</fullName>
    </submittedName>
</protein>
<name>A0A6J1WGI8_GALME</name>
<evidence type="ECO:0000313" key="2">
    <source>
        <dbReference type="Proteomes" id="UP001652740"/>
    </source>
</evidence>
<accession>A0A6J1WGI8</accession>
<dbReference type="RefSeq" id="XP_026753114.2">
    <property type="nucleotide sequence ID" value="XM_026897313.3"/>
</dbReference>
<sequence length="155" mass="16628">MTEFTSPHGKRMPILVLRLVTLAVLVAALTMHMRSVRVFRWEQSVSGGILVTYCVVSLGLTLCAGTENCGGQALQAFLCGAGAAIFAVNATVIWRRWRRASELTRVVAELLFAMGVPLKRHVRIKVFLSGIAAAALLLDLALAPLLGQALATVNT</sequence>
<feature type="transmembrane region" description="Helical" evidence="1">
    <location>
        <begin position="44"/>
        <end position="62"/>
    </location>
</feature>
<dbReference type="Proteomes" id="UP001652740">
    <property type="component" value="Unplaced"/>
</dbReference>
<organism evidence="2 3">
    <name type="scientific">Galleria mellonella</name>
    <name type="common">Greater wax moth</name>
    <dbReference type="NCBI Taxonomy" id="7137"/>
    <lineage>
        <taxon>Eukaryota</taxon>
        <taxon>Metazoa</taxon>
        <taxon>Ecdysozoa</taxon>
        <taxon>Arthropoda</taxon>
        <taxon>Hexapoda</taxon>
        <taxon>Insecta</taxon>
        <taxon>Pterygota</taxon>
        <taxon>Neoptera</taxon>
        <taxon>Endopterygota</taxon>
        <taxon>Lepidoptera</taxon>
        <taxon>Glossata</taxon>
        <taxon>Ditrysia</taxon>
        <taxon>Pyraloidea</taxon>
        <taxon>Pyralidae</taxon>
        <taxon>Galleriinae</taxon>
        <taxon>Galleria</taxon>
    </lineage>
</organism>